<evidence type="ECO:0000313" key="14">
    <source>
        <dbReference type="EMBL" id="KAK7247881.1"/>
    </source>
</evidence>
<evidence type="ECO:0000256" key="3">
    <source>
        <dbReference type="ARBA" id="ARBA00022692"/>
    </source>
</evidence>
<evidence type="ECO:0000259" key="13">
    <source>
        <dbReference type="PROSITE" id="PS51371"/>
    </source>
</evidence>
<evidence type="ECO:0000256" key="7">
    <source>
        <dbReference type="ARBA" id="ARBA00023122"/>
    </source>
</evidence>
<protein>
    <recommendedName>
        <fullName evidence="11">Chloride channel protein</fullName>
    </recommendedName>
</protein>
<dbReference type="PANTHER" id="PTHR11689">
    <property type="entry name" value="CHLORIDE CHANNEL PROTEIN CLC FAMILY MEMBER"/>
    <property type="match status" value="1"/>
</dbReference>
<evidence type="ECO:0000256" key="5">
    <source>
        <dbReference type="ARBA" id="ARBA00022989"/>
    </source>
</evidence>
<feature type="transmembrane region" description="Helical" evidence="11">
    <location>
        <begin position="131"/>
        <end position="157"/>
    </location>
</feature>
<evidence type="ECO:0000256" key="12">
    <source>
        <dbReference type="SAM" id="MobiDB-lite"/>
    </source>
</evidence>
<feature type="domain" description="CBS" evidence="13">
    <location>
        <begin position="622"/>
        <end position="680"/>
    </location>
</feature>
<dbReference type="InterPro" id="IPR046342">
    <property type="entry name" value="CBS_dom_sf"/>
</dbReference>
<keyword evidence="8 11" id="KW-0472">Membrane</keyword>
<accession>A0ABR1G3G6</accession>
<keyword evidence="5 11" id="KW-1133">Transmembrane helix</keyword>
<dbReference type="EMBL" id="JBBJCI010000124">
    <property type="protein sequence ID" value="KAK7247881.1"/>
    <property type="molecule type" value="Genomic_DNA"/>
</dbReference>
<evidence type="ECO:0000256" key="10">
    <source>
        <dbReference type="PROSITE-ProRule" id="PRU00703"/>
    </source>
</evidence>
<feature type="transmembrane region" description="Helical" evidence="11">
    <location>
        <begin position="284"/>
        <end position="302"/>
    </location>
</feature>
<evidence type="ECO:0000256" key="11">
    <source>
        <dbReference type="RuleBase" id="RU361221"/>
    </source>
</evidence>
<dbReference type="SUPFAM" id="SSF54631">
    <property type="entry name" value="CBS-domain pair"/>
    <property type="match status" value="1"/>
</dbReference>
<comment type="caution">
    <text evidence="14">The sequence shown here is derived from an EMBL/GenBank/DDBJ whole genome shotgun (WGS) entry which is preliminary data.</text>
</comment>
<reference evidence="14 15" key="1">
    <citation type="submission" date="2024-03" db="EMBL/GenBank/DDBJ databases">
        <title>Aureococcus anophagefferens CCMP1851 and Kratosvirus quantuckense: Draft genome of a second virus-susceptible host strain in the model system.</title>
        <authorList>
            <person name="Chase E."/>
            <person name="Truchon A.R."/>
            <person name="Schepens W."/>
            <person name="Wilhelm S.W."/>
        </authorList>
    </citation>
    <scope>NUCLEOTIDE SEQUENCE [LARGE SCALE GENOMIC DNA]</scope>
    <source>
        <strain evidence="14 15">CCMP1851</strain>
    </source>
</reference>
<comment type="similarity">
    <text evidence="11">Belongs to the chloride channel (TC 2.A.49) family.</text>
</comment>
<feature type="domain" description="CBS" evidence="13">
    <location>
        <begin position="735"/>
        <end position="791"/>
    </location>
</feature>
<evidence type="ECO:0000256" key="6">
    <source>
        <dbReference type="ARBA" id="ARBA00023065"/>
    </source>
</evidence>
<dbReference type="Gene3D" id="1.10.3080.10">
    <property type="entry name" value="Clc chloride channel"/>
    <property type="match status" value="1"/>
</dbReference>
<dbReference type="SUPFAM" id="SSF81340">
    <property type="entry name" value="Clc chloride channel"/>
    <property type="match status" value="1"/>
</dbReference>
<dbReference type="CDD" id="cd04591">
    <property type="entry name" value="CBS_pair_voltage-gated_CLC_euk_bac"/>
    <property type="match status" value="1"/>
</dbReference>
<dbReference type="InterPro" id="IPR014743">
    <property type="entry name" value="Cl-channel_core"/>
</dbReference>
<evidence type="ECO:0000256" key="8">
    <source>
        <dbReference type="ARBA" id="ARBA00023136"/>
    </source>
</evidence>
<keyword evidence="15" id="KW-1185">Reference proteome</keyword>
<evidence type="ECO:0000256" key="1">
    <source>
        <dbReference type="ARBA" id="ARBA00004141"/>
    </source>
</evidence>
<feature type="region of interest" description="Disordered" evidence="12">
    <location>
        <begin position="1"/>
        <end position="28"/>
    </location>
</feature>
<dbReference type="Pfam" id="PF00571">
    <property type="entry name" value="CBS"/>
    <property type="match status" value="2"/>
</dbReference>
<dbReference type="SMART" id="SM00116">
    <property type="entry name" value="CBS"/>
    <property type="match status" value="2"/>
</dbReference>
<evidence type="ECO:0000256" key="4">
    <source>
        <dbReference type="ARBA" id="ARBA00022737"/>
    </source>
</evidence>
<evidence type="ECO:0000313" key="15">
    <source>
        <dbReference type="Proteomes" id="UP001363151"/>
    </source>
</evidence>
<feature type="transmembrane region" description="Helical" evidence="11">
    <location>
        <begin position="248"/>
        <end position="272"/>
    </location>
</feature>
<proteinExistence type="inferred from homology"/>
<comment type="caution">
    <text evidence="11">Lacks conserved residue(s) required for the propagation of feature annotation.</text>
</comment>
<feature type="transmembrane region" description="Helical" evidence="11">
    <location>
        <begin position="384"/>
        <end position="405"/>
    </location>
</feature>
<dbReference type="Pfam" id="PF00654">
    <property type="entry name" value="Voltage_CLC"/>
    <property type="match status" value="1"/>
</dbReference>
<dbReference type="PRINTS" id="PR00762">
    <property type="entry name" value="CLCHANNEL"/>
</dbReference>
<evidence type="ECO:0000256" key="2">
    <source>
        <dbReference type="ARBA" id="ARBA00022448"/>
    </source>
</evidence>
<dbReference type="Proteomes" id="UP001363151">
    <property type="component" value="Unassembled WGS sequence"/>
</dbReference>
<keyword evidence="3 11" id="KW-0812">Transmembrane</keyword>
<dbReference type="PANTHER" id="PTHR11689:SF136">
    <property type="entry name" value="H(+)_CL(-) EXCHANGE TRANSPORTER 7"/>
    <property type="match status" value="1"/>
</dbReference>
<dbReference type="PROSITE" id="PS51371">
    <property type="entry name" value="CBS"/>
    <property type="match status" value="2"/>
</dbReference>
<dbReference type="InterPro" id="IPR051280">
    <property type="entry name" value="Cl-channel/antiporter"/>
</dbReference>
<feature type="transmembrane region" description="Helical" evidence="11">
    <location>
        <begin position="333"/>
        <end position="355"/>
    </location>
</feature>
<sequence length="817" mass="90250">MSAEMTQRGTGGGTQHGRMPYRDLRQEESINPGVRRRQRLASWKTVPESLNFTVEENEVWRTKQAQLQYTNRNRWWTSSTSTTFKRWVLTMVVGVLTGVVGIFITYFTQYFTRIKFAAVRDVMDREAAGDLARGAAFFAYLGFNVFFVCVATLMVWIEPVSAGSGIPEVKCYLNGINIPRIVRFRTLACKALGVLFSVAGALPVGKEGPMIHSGSVIAAALAQGTRSTSAFGTDWRVLEFRTDPEKRDFVACGAAAGVATAFGAPIGGVLFALEEGASFWSTALTWRCFFCGMITIYTLYVVRNTENLWGSADSTKMFSFGEFTSFRDGMANFSVWELLLFIVLGALGGLTGALFNGMNQGSKRVIQCRFNWRMRRVTSKAHRALEAVGVCVVCSCVMYAIPAMWGACTPKPLVQVTWTQFEKDMVEELVPFGCPDDEYNEVASLFFTDSDTAIKQLFHFRESGVFNQDVETFSSLAVATFYVPYFLLACLTYGIAVPSGLFVPSLLSGAALGRLVGHLLHRLDAQSGTFADAGTYALVGAAAGLGGMARMTISLTVILLEATGNVANLLPLMLALMAARWVGNVFNHGLYDVHIRLKRLPYLEEDAPRVALERSASAAQCMSRDVLTFPPLATVGDVYDTLANCKHACFPVVARDDGRLAGTIMRHTLCMLMKHRAFAAPGEDPKDRDDLRTRALSPLLSSALFERAYPKFPEVDELELSDADRGCWLDLRPYADTAPFSVQDCCSVQRAYRLFRTLGLRHLCVVDARNRLRGIITRKDLDEPTLDEKLSWVNDDADALESFSVEAHPSTMARFAI</sequence>
<dbReference type="InterPro" id="IPR001807">
    <property type="entry name" value="ClC"/>
</dbReference>
<evidence type="ECO:0000256" key="9">
    <source>
        <dbReference type="ARBA" id="ARBA00023214"/>
    </source>
</evidence>
<comment type="subcellular location">
    <subcellularLocation>
        <location evidence="1 11">Membrane</location>
        <topology evidence="1 11">Multi-pass membrane protein</topology>
    </subcellularLocation>
</comment>
<keyword evidence="7 10" id="KW-0129">CBS domain</keyword>
<feature type="transmembrane region" description="Helical" evidence="11">
    <location>
        <begin position="87"/>
        <end position="111"/>
    </location>
</feature>
<feature type="transmembrane region" description="Helical" evidence="11">
    <location>
        <begin position="187"/>
        <end position="205"/>
    </location>
</feature>
<dbReference type="Gene3D" id="3.10.580.10">
    <property type="entry name" value="CBS-domain"/>
    <property type="match status" value="1"/>
</dbReference>
<organism evidence="14 15">
    <name type="scientific">Aureococcus anophagefferens</name>
    <name type="common">Harmful bloom alga</name>
    <dbReference type="NCBI Taxonomy" id="44056"/>
    <lineage>
        <taxon>Eukaryota</taxon>
        <taxon>Sar</taxon>
        <taxon>Stramenopiles</taxon>
        <taxon>Ochrophyta</taxon>
        <taxon>Pelagophyceae</taxon>
        <taxon>Pelagomonadales</taxon>
        <taxon>Pelagomonadaceae</taxon>
        <taxon>Aureococcus</taxon>
    </lineage>
</organism>
<keyword evidence="9 11" id="KW-0868">Chloride</keyword>
<dbReference type="InterPro" id="IPR000644">
    <property type="entry name" value="CBS_dom"/>
</dbReference>
<feature type="transmembrane region" description="Helical" evidence="11">
    <location>
        <begin position="485"/>
        <end position="512"/>
    </location>
</feature>
<name>A0ABR1G3G6_AURAN</name>
<keyword evidence="2 11" id="KW-0813">Transport</keyword>
<keyword evidence="6 11" id="KW-0406">Ion transport</keyword>
<keyword evidence="4" id="KW-0677">Repeat</keyword>
<gene>
    <name evidence="14" type="primary">CLCN6</name>
    <name evidence="14" type="ORF">SO694_00084038</name>
</gene>